<name>A0A0M3UDT2_9PSED</name>
<dbReference type="Proteomes" id="UP000185990">
    <property type="component" value="Unassembled WGS sequence"/>
</dbReference>
<evidence type="ECO:0000313" key="4">
    <source>
        <dbReference type="Proteomes" id="UP000186677"/>
    </source>
</evidence>
<dbReference type="Proteomes" id="UP000186677">
    <property type="component" value="Unassembled WGS sequence"/>
</dbReference>
<keyword evidence="4" id="KW-1185">Reference proteome</keyword>
<dbReference type="AlphaFoldDB" id="A0A0M3UDT2"/>
<accession>A0A0M3UDT2</accession>
<gene>
    <name evidence="2" type="ORF">BOH73_12915</name>
    <name evidence="1" type="ORF">BOH74_17425</name>
</gene>
<reference evidence="1 3" key="1">
    <citation type="submission" date="2016-11" db="EMBL/GenBank/DDBJ databases">
        <title>Draft genome of Pseudomonas versuta A4R1.12.</title>
        <authorList>
            <person name="See-Too W.-S."/>
        </authorList>
    </citation>
    <scope>NUCLEOTIDE SEQUENCE [LARGE SCALE GENOMIC DNA]</scope>
    <source>
        <strain evidence="1 3">A4R1.12</strain>
    </source>
</reference>
<organism evidence="1 3">
    <name type="scientific">Pseudomonas versuta</name>
    <dbReference type="NCBI Taxonomy" id="1788301"/>
    <lineage>
        <taxon>Bacteria</taxon>
        <taxon>Pseudomonadati</taxon>
        <taxon>Pseudomonadota</taxon>
        <taxon>Gammaproteobacteria</taxon>
        <taxon>Pseudomonadales</taxon>
        <taxon>Pseudomonadaceae</taxon>
        <taxon>Pseudomonas</taxon>
    </lineage>
</organism>
<proteinExistence type="predicted"/>
<dbReference type="RefSeq" id="WP_060691921.1">
    <property type="nucleotide sequence ID" value="NZ_CP012676.1"/>
</dbReference>
<dbReference type="EMBL" id="MPJD01000028">
    <property type="protein sequence ID" value="OKA19912.1"/>
    <property type="molecule type" value="Genomic_DNA"/>
</dbReference>
<dbReference type="OrthoDB" id="4335607at2"/>
<evidence type="ECO:0000313" key="2">
    <source>
        <dbReference type="EMBL" id="OKA20736.1"/>
    </source>
</evidence>
<comment type="caution">
    <text evidence="1">The sequence shown here is derived from an EMBL/GenBank/DDBJ whole genome shotgun (WGS) entry which is preliminary data.</text>
</comment>
<protein>
    <submittedName>
        <fullName evidence="1">Chromosome partitioning protein ParA</fullName>
    </submittedName>
</protein>
<evidence type="ECO:0000313" key="3">
    <source>
        <dbReference type="Proteomes" id="UP000185990"/>
    </source>
</evidence>
<dbReference type="InterPro" id="IPR025516">
    <property type="entry name" value="DUF4404"/>
</dbReference>
<dbReference type="EMBL" id="MPJC01000007">
    <property type="protein sequence ID" value="OKA20736.1"/>
    <property type="molecule type" value="Genomic_DNA"/>
</dbReference>
<reference evidence="2 4" key="2">
    <citation type="submission" date="2016-11" db="EMBL/GenBank/DDBJ databases">
        <title>Draft genome of Pseudomonas versuta A4R1.5.</title>
        <authorList>
            <person name="See-Too W.-S."/>
        </authorList>
    </citation>
    <scope>NUCLEOTIDE SEQUENCE [LARGE SCALE GENOMIC DNA]</scope>
    <source>
        <strain evidence="2 4">A4R1.5</strain>
    </source>
</reference>
<evidence type="ECO:0000313" key="1">
    <source>
        <dbReference type="EMBL" id="OKA19912.1"/>
    </source>
</evidence>
<dbReference type="Pfam" id="PF14357">
    <property type="entry name" value="DUF4404"/>
    <property type="match status" value="1"/>
</dbReference>
<dbReference type="KEGG" id="ppsy:AOC04_07180"/>
<sequence length="87" mass="9582">MPASDLQKQLDSLREQLDKTPPLSFDDRAELNKLAEQIDAQIKVETATQDASLVDNVNLAVERFEVEHPALAGTLRNIVQTLGNIGI</sequence>
<accession>A0A1Q4KHI5</accession>